<protein>
    <submittedName>
        <fullName evidence="2">Uncharacterized protein</fullName>
    </submittedName>
</protein>
<evidence type="ECO:0000256" key="1">
    <source>
        <dbReference type="SAM" id="MobiDB-lite"/>
    </source>
</evidence>
<feature type="compositionally biased region" description="Basic and acidic residues" evidence="1">
    <location>
        <begin position="181"/>
        <end position="193"/>
    </location>
</feature>
<dbReference type="AlphaFoldDB" id="A0A1V6YT34"/>
<reference evidence="3" key="1">
    <citation type="journal article" date="2017" name="Nat. Microbiol.">
        <title>Global analysis of biosynthetic gene clusters reveals vast potential of secondary metabolite production in Penicillium species.</title>
        <authorList>
            <person name="Nielsen J.C."/>
            <person name="Grijseels S."/>
            <person name="Prigent S."/>
            <person name="Ji B."/>
            <person name="Dainat J."/>
            <person name="Nielsen K.F."/>
            <person name="Frisvad J.C."/>
            <person name="Workman M."/>
            <person name="Nielsen J."/>
        </authorList>
    </citation>
    <scope>NUCLEOTIDE SEQUENCE [LARGE SCALE GENOMIC DNA]</scope>
    <source>
        <strain evidence="3">IBT 13039</strain>
    </source>
</reference>
<sequence length="348" mass="37239">MAARTLEKMRRAQSLLRECHGWLVQNDELLLAVELCAIEGSLALLFENRGLSSSPSPGIQEKELPRLQPLSNSQKRRNRRRAYNDYRRPHPINRGETETSTSRAGGGQNIHAQATASTARGTTRVSNSPDADLETPRVQAAVTGTSPPEGVLLDFNNDVEFVQFPPSMVAGMEAAQTTNLESKRKQRLSERPAARCSDGPAPGVSVPVDGDDGSFHQTTAAAAHAASAGLDTPVSSHCSPAVVKEGVVSVTSQPPLPGSPVSGSLEGGSHVSQTNQRAQEITEDTLIDLDDDLAVILPAGLDSGVPHNPAPEEEDDEIIFQGYDSQIGRRTIDLKAVLEKYSEVIICN</sequence>
<accession>A0A1V6YT34</accession>
<feature type="compositionally biased region" description="Polar residues" evidence="1">
    <location>
        <begin position="110"/>
        <end position="129"/>
    </location>
</feature>
<dbReference type="OMA" id="ECHGWLV"/>
<organism evidence="2 3">
    <name type="scientific">Penicillium nalgiovense</name>
    <dbReference type="NCBI Taxonomy" id="60175"/>
    <lineage>
        <taxon>Eukaryota</taxon>
        <taxon>Fungi</taxon>
        <taxon>Dikarya</taxon>
        <taxon>Ascomycota</taxon>
        <taxon>Pezizomycotina</taxon>
        <taxon>Eurotiomycetes</taxon>
        <taxon>Eurotiomycetidae</taxon>
        <taxon>Eurotiales</taxon>
        <taxon>Aspergillaceae</taxon>
        <taxon>Penicillium</taxon>
    </lineage>
</organism>
<gene>
    <name evidence="2" type="ORF">PENNAL_c0012G00383</name>
</gene>
<feature type="compositionally biased region" description="Basic and acidic residues" evidence="1">
    <location>
        <begin position="82"/>
        <end position="97"/>
    </location>
</feature>
<feature type="region of interest" description="Disordered" evidence="1">
    <location>
        <begin position="52"/>
        <end position="135"/>
    </location>
</feature>
<proteinExistence type="predicted"/>
<feature type="region of interest" description="Disordered" evidence="1">
    <location>
        <begin position="177"/>
        <end position="215"/>
    </location>
</feature>
<keyword evidence="3" id="KW-1185">Reference proteome</keyword>
<dbReference type="Proteomes" id="UP000191691">
    <property type="component" value="Unassembled WGS sequence"/>
</dbReference>
<evidence type="ECO:0000313" key="3">
    <source>
        <dbReference type="Proteomes" id="UP000191691"/>
    </source>
</evidence>
<evidence type="ECO:0000313" key="2">
    <source>
        <dbReference type="EMBL" id="OQE90448.1"/>
    </source>
</evidence>
<comment type="caution">
    <text evidence="2">The sequence shown here is derived from an EMBL/GenBank/DDBJ whole genome shotgun (WGS) entry which is preliminary data.</text>
</comment>
<name>A0A1V6YT34_PENNA</name>
<dbReference type="EMBL" id="MOOB01000012">
    <property type="protein sequence ID" value="OQE90448.1"/>
    <property type="molecule type" value="Genomic_DNA"/>
</dbReference>